<evidence type="ECO:0000256" key="1">
    <source>
        <dbReference type="SAM" id="MobiDB-lite"/>
    </source>
</evidence>
<name>A0A1F8AB85_9EURO</name>
<feature type="region of interest" description="Disordered" evidence="1">
    <location>
        <begin position="41"/>
        <end position="65"/>
    </location>
</feature>
<evidence type="ECO:0000313" key="2">
    <source>
        <dbReference type="EMBL" id="OGM48970.1"/>
    </source>
</evidence>
<sequence length="149" mass="15924">MAPSEYTIRLQKGIQGGFAPPTPSAILTLVKSAESSNIIVSQATRPDGQPGIQQQPEKALDASDGDVESLVTELYGILKDLPMEDPAGSEDIYQLDTSITWGSDDLEWYNGGPQGCGGDQSDIQPSKAQQAKFRRAVDVVWELVGMGNA</sequence>
<dbReference type="OrthoDB" id="5366606at2759"/>
<dbReference type="GeneID" id="34446505"/>
<dbReference type="RefSeq" id="XP_022392687.1">
    <property type="nucleotide sequence ID" value="XM_022530245.1"/>
</dbReference>
<protein>
    <submittedName>
        <fullName evidence="2">Uncharacterized protein</fullName>
    </submittedName>
</protein>
<evidence type="ECO:0000313" key="3">
    <source>
        <dbReference type="Proteomes" id="UP000179179"/>
    </source>
</evidence>
<reference evidence="2 3" key="1">
    <citation type="journal article" date="2016" name="Genome Biol. Evol.">
        <title>Draft genome sequence of an aflatoxigenic Aspergillus species, A. bombycis.</title>
        <authorList>
            <person name="Moore G.G."/>
            <person name="Mack B.M."/>
            <person name="Beltz S.B."/>
            <person name="Gilbert M.K."/>
        </authorList>
    </citation>
    <scope>NUCLEOTIDE SEQUENCE [LARGE SCALE GENOMIC DNA]</scope>
    <source>
        <strain evidence="3">NRRL 26010</strain>
    </source>
</reference>
<dbReference type="EMBL" id="LYCR01000012">
    <property type="protein sequence ID" value="OGM48970.1"/>
    <property type="molecule type" value="Genomic_DNA"/>
</dbReference>
<dbReference type="Proteomes" id="UP000179179">
    <property type="component" value="Unassembled WGS sequence"/>
</dbReference>
<organism evidence="2 3">
    <name type="scientific">Aspergillus bombycis</name>
    <dbReference type="NCBI Taxonomy" id="109264"/>
    <lineage>
        <taxon>Eukaryota</taxon>
        <taxon>Fungi</taxon>
        <taxon>Dikarya</taxon>
        <taxon>Ascomycota</taxon>
        <taxon>Pezizomycotina</taxon>
        <taxon>Eurotiomycetes</taxon>
        <taxon>Eurotiomycetidae</taxon>
        <taxon>Eurotiales</taxon>
        <taxon>Aspergillaceae</taxon>
        <taxon>Aspergillus</taxon>
    </lineage>
</organism>
<proteinExistence type="predicted"/>
<gene>
    <name evidence="2" type="ORF">ABOM_003115</name>
</gene>
<accession>A0A1F8AB85</accession>
<keyword evidence="3" id="KW-1185">Reference proteome</keyword>
<comment type="caution">
    <text evidence="2">The sequence shown here is derived from an EMBL/GenBank/DDBJ whole genome shotgun (WGS) entry which is preliminary data.</text>
</comment>
<dbReference type="AlphaFoldDB" id="A0A1F8AB85"/>